<dbReference type="InterPro" id="IPR029058">
    <property type="entry name" value="AB_hydrolase_fold"/>
</dbReference>
<feature type="domain" description="AB hydrolase-1" evidence="1">
    <location>
        <begin position="4"/>
        <end position="190"/>
    </location>
</feature>
<proteinExistence type="predicted"/>
<dbReference type="OrthoDB" id="190201at2759"/>
<dbReference type="Gene3D" id="3.40.50.1820">
    <property type="entry name" value="alpha/beta hydrolase"/>
    <property type="match status" value="1"/>
</dbReference>
<sequence length="200" mass="21500">MSFKNVVGVGHSLGSAFTEGVTARYPDDFDAVALTGITASFPNVPLSQAAFNLAIARQQDPVRFKGLANEYLTFGSGQKGIQFAFFKHPYFSPAILAKEARTIQTLTLGEFIPLPSYFSPAARYTKPVYVLNGANDFVFCGGDCASPVDENAVTLAVLYPAVGAKGKSGQVEKAGHNLFLHYGAPAMFAEVIQFFKDNKL</sequence>
<organism evidence="2 3">
    <name type="scientific">Periconia macrospinosa</name>
    <dbReference type="NCBI Taxonomy" id="97972"/>
    <lineage>
        <taxon>Eukaryota</taxon>
        <taxon>Fungi</taxon>
        <taxon>Dikarya</taxon>
        <taxon>Ascomycota</taxon>
        <taxon>Pezizomycotina</taxon>
        <taxon>Dothideomycetes</taxon>
        <taxon>Pleosporomycetidae</taxon>
        <taxon>Pleosporales</taxon>
        <taxon>Massarineae</taxon>
        <taxon>Periconiaceae</taxon>
        <taxon>Periconia</taxon>
    </lineage>
</organism>
<dbReference type="STRING" id="97972.A0A2V1DC69"/>
<evidence type="ECO:0000313" key="2">
    <source>
        <dbReference type="EMBL" id="PVH94809.1"/>
    </source>
</evidence>
<reference evidence="2 3" key="1">
    <citation type="journal article" date="2018" name="Sci. Rep.">
        <title>Comparative genomics provides insights into the lifestyle and reveals functional heterogeneity of dark septate endophytic fungi.</title>
        <authorList>
            <person name="Knapp D.G."/>
            <person name="Nemeth J.B."/>
            <person name="Barry K."/>
            <person name="Hainaut M."/>
            <person name="Henrissat B."/>
            <person name="Johnson J."/>
            <person name="Kuo A."/>
            <person name="Lim J.H.P."/>
            <person name="Lipzen A."/>
            <person name="Nolan M."/>
            <person name="Ohm R.A."/>
            <person name="Tamas L."/>
            <person name="Grigoriev I.V."/>
            <person name="Spatafora J.W."/>
            <person name="Nagy L.G."/>
            <person name="Kovacs G.M."/>
        </authorList>
    </citation>
    <scope>NUCLEOTIDE SEQUENCE [LARGE SCALE GENOMIC DNA]</scope>
    <source>
        <strain evidence="2 3">DSE2036</strain>
    </source>
</reference>
<dbReference type="InterPro" id="IPR000073">
    <property type="entry name" value="AB_hydrolase_1"/>
</dbReference>
<gene>
    <name evidence="2" type="ORF">DM02DRAFT_618338</name>
</gene>
<dbReference type="Pfam" id="PF12697">
    <property type="entry name" value="Abhydrolase_6"/>
    <property type="match status" value="1"/>
</dbReference>
<accession>A0A2V1DC69</accession>
<dbReference type="Proteomes" id="UP000244855">
    <property type="component" value="Unassembled WGS sequence"/>
</dbReference>
<evidence type="ECO:0000259" key="1">
    <source>
        <dbReference type="Pfam" id="PF12697"/>
    </source>
</evidence>
<evidence type="ECO:0000313" key="3">
    <source>
        <dbReference type="Proteomes" id="UP000244855"/>
    </source>
</evidence>
<dbReference type="SUPFAM" id="SSF53474">
    <property type="entry name" value="alpha/beta-Hydrolases"/>
    <property type="match status" value="1"/>
</dbReference>
<dbReference type="AlphaFoldDB" id="A0A2V1DC69"/>
<name>A0A2V1DC69_9PLEO</name>
<protein>
    <recommendedName>
        <fullName evidence="1">AB hydrolase-1 domain-containing protein</fullName>
    </recommendedName>
</protein>
<dbReference type="EMBL" id="KZ805519">
    <property type="protein sequence ID" value="PVH94809.1"/>
    <property type="molecule type" value="Genomic_DNA"/>
</dbReference>
<keyword evidence="3" id="KW-1185">Reference proteome</keyword>